<dbReference type="InterPro" id="IPR008767">
    <property type="entry name" value="Phage_SPP1_head-tail_adaptor"/>
</dbReference>
<keyword evidence="2" id="KW-1185">Reference proteome</keyword>
<accession>A0A7W6BVJ2</accession>
<dbReference type="AlphaFoldDB" id="A0A7W6BVJ2"/>
<reference evidence="1 2" key="1">
    <citation type="submission" date="2020-08" db="EMBL/GenBank/DDBJ databases">
        <title>Genomic Encyclopedia of Type Strains, Phase IV (KMG-IV): sequencing the most valuable type-strain genomes for metagenomic binning, comparative biology and taxonomic classification.</title>
        <authorList>
            <person name="Goeker M."/>
        </authorList>
    </citation>
    <scope>NUCLEOTIDE SEQUENCE [LARGE SCALE GENOMIC DNA]</scope>
    <source>
        <strain evidence="1 2">DSM 25024</strain>
    </source>
</reference>
<dbReference type="EMBL" id="JACIDO010000001">
    <property type="protein sequence ID" value="MBB3934496.1"/>
    <property type="molecule type" value="Genomic_DNA"/>
</dbReference>
<dbReference type="Pfam" id="PF05521">
    <property type="entry name" value="Phage_HCP"/>
    <property type="match status" value="1"/>
</dbReference>
<protein>
    <submittedName>
        <fullName evidence="1">SPP1 family predicted phage head-tail adaptor</fullName>
    </submittedName>
</protein>
<comment type="caution">
    <text evidence="1">The sequence shown here is derived from an EMBL/GenBank/DDBJ whole genome shotgun (WGS) entry which is preliminary data.</text>
</comment>
<dbReference type="Gene3D" id="2.40.10.270">
    <property type="entry name" value="Bacteriophage SPP1 head-tail adaptor protein"/>
    <property type="match status" value="1"/>
</dbReference>
<gene>
    <name evidence="1" type="ORF">GGR05_000607</name>
</gene>
<evidence type="ECO:0000313" key="1">
    <source>
        <dbReference type="EMBL" id="MBB3934496.1"/>
    </source>
</evidence>
<dbReference type="InterPro" id="IPR038666">
    <property type="entry name" value="SSP1_head-tail_sf"/>
</dbReference>
<name>A0A7W6BVJ2_9HYPH</name>
<organism evidence="1 2">
    <name type="scientific">Aureimonas phyllosphaerae</name>
    <dbReference type="NCBI Taxonomy" id="1166078"/>
    <lineage>
        <taxon>Bacteria</taxon>
        <taxon>Pseudomonadati</taxon>
        <taxon>Pseudomonadota</taxon>
        <taxon>Alphaproteobacteria</taxon>
        <taxon>Hyphomicrobiales</taxon>
        <taxon>Aurantimonadaceae</taxon>
        <taxon>Aureimonas</taxon>
    </lineage>
</organism>
<dbReference type="OrthoDB" id="7570189at2"/>
<dbReference type="NCBIfam" id="TIGR01563">
    <property type="entry name" value="gp16_SPP1"/>
    <property type="match status" value="1"/>
</dbReference>
<dbReference type="Proteomes" id="UP000531216">
    <property type="component" value="Unassembled WGS sequence"/>
</dbReference>
<dbReference type="RefSeq" id="WP_090958228.1">
    <property type="nucleotide sequence ID" value="NZ_FOOA01000001.1"/>
</dbReference>
<evidence type="ECO:0000313" key="2">
    <source>
        <dbReference type="Proteomes" id="UP000531216"/>
    </source>
</evidence>
<proteinExistence type="predicted"/>
<sequence length="110" mass="12453">MAPQFIDAGLLRHRATIERNEIVPDAMGGGRDRWVEVGETSVRLEPLTVESDERLGQRIGSATHRVTLRARRGLDRGMAFRVGPRRFVIRTLHDPDETGRYLVCRCEAEA</sequence>